<dbReference type="InterPro" id="IPR019734">
    <property type="entry name" value="TPR_rpt"/>
</dbReference>
<evidence type="ECO:0000256" key="4">
    <source>
        <dbReference type="ARBA" id="ARBA00023054"/>
    </source>
</evidence>
<dbReference type="Proteomes" id="UP000639772">
    <property type="component" value="Unassembled WGS sequence"/>
</dbReference>
<evidence type="ECO:0000256" key="5">
    <source>
        <dbReference type="ARBA" id="ARBA00023242"/>
    </source>
</evidence>
<keyword evidence="5" id="KW-0539">Nucleus</keyword>
<organism evidence="9 10">
    <name type="scientific">Vanilla planifolia</name>
    <name type="common">Vanilla</name>
    <dbReference type="NCBI Taxonomy" id="51239"/>
    <lineage>
        <taxon>Eukaryota</taxon>
        <taxon>Viridiplantae</taxon>
        <taxon>Streptophyta</taxon>
        <taxon>Embryophyta</taxon>
        <taxon>Tracheophyta</taxon>
        <taxon>Spermatophyta</taxon>
        <taxon>Magnoliopsida</taxon>
        <taxon>Liliopsida</taxon>
        <taxon>Asparagales</taxon>
        <taxon>Orchidaceae</taxon>
        <taxon>Vanilloideae</taxon>
        <taxon>Vanilleae</taxon>
        <taxon>Vanilla</taxon>
    </lineage>
</organism>
<dbReference type="InterPro" id="IPR044961">
    <property type="entry name" value="MS5/SDI1"/>
</dbReference>
<dbReference type="PANTHER" id="PTHR36326:SF4">
    <property type="entry name" value="PROTEIN POLLENLESS 3-LIKE 1"/>
    <property type="match status" value="1"/>
</dbReference>
<comment type="subcellular location">
    <subcellularLocation>
        <location evidence="1">Nucleus</location>
    </subcellularLocation>
</comment>
<dbReference type="InterPro" id="IPR011990">
    <property type="entry name" value="TPR-like_helical_dom_sf"/>
</dbReference>
<keyword evidence="2" id="KW-0677">Repeat</keyword>
<dbReference type="SMART" id="SM00028">
    <property type="entry name" value="TPR"/>
    <property type="match status" value="1"/>
</dbReference>
<evidence type="ECO:0000256" key="7">
    <source>
        <dbReference type="PROSITE-ProRule" id="PRU00339"/>
    </source>
</evidence>
<evidence type="ECO:0000256" key="2">
    <source>
        <dbReference type="ARBA" id="ARBA00022737"/>
    </source>
</evidence>
<name>A0A835V0E9_VANPL</name>
<feature type="region of interest" description="Disordered" evidence="8">
    <location>
        <begin position="1"/>
        <end position="26"/>
    </location>
</feature>
<comment type="caution">
    <text evidence="9">The sequence shown here is derived from an EMBL/GenBank/DDBJ whole genome shotgun (WGS) entry which is preliminary data.</text>
</comment>
<feature type="repeat" description="TPR" evidence="7">
    <location>
        <begin position="157"/>
        <end position="190"/>
    </location>
</feature>
<dbReference type="EMBL" id="JADCNM010000005">
    <property type="protein sequence ID" value="KAG0482694.1"/>
    <property type="molecule type" value="Genomic_DNA"/>
</dbReference>
<dbReference type="OrthoDB" id="10258631at2759"/>
<dbReference type="AlphaFoldDB" id="A0A835V0E9"/>
<evidence type="ECO:0000256" key="1">
    <source>
        <dbReference type="ARBA" id="ARBA00004123"/>
    </source>
</evidence>
<feature type="compositionally biased region" description="Low complexity" evidence="8">
    <location>
        <begin position="10"/>
        <end position="26"/>
    </location>
</feature>
<dbReference type="PANTHER" id="PTHR36326">
    <property type="entry name" value="PROTEIN POLLENLESS 3-LIKE 2"/>
    <property type="match status" value="1"/>
</dbReference>
<evidence type="ECO:0000256" key="3">
    <source>
        <dbReference type="ARBA" id="ARBA00022803"/>
    </source>
</evidence>
<evidence type="ECO:0000256" key="6">
    <source>
        <dbReference type="ARBA" id="ARBA00025750"/>
    </source>
</evidence>
<protein>
    <submittedName>
        <fullName evidence="9">Uncharacterized protein</fullName>
    </submittedName>
</protein>
<dbReference type="GO" id="GO:0005634">
    <property type="term" value="C:nucleus"/>
    <property type="evidence" value="ECO:0007669"/>
    <property type="project" value="UniProtKB-SubCell"/>
</dbReference>
<gene>
    <name evidence="9" type="ORF">HPP92_010778</name>
</gene>
<evidence type="ECO:0000313" key="9">
    <source>
        <dbReference type="EMBL" id="KAG0482694.1"/>
    </source>
</evidence>
<feature type="compositionally biased region" description="Low complexity" evidence="8">
    <location>
        <begin position="648"/>
        <end position="660"/>
    </location>
</feature>
<feature type="compositionally biased region" description="Polar residues" evidence="8">
    <location>
        <begin position="609"/>
        <end position="622"/>
    </location>
</feature>
<comment type="similarity">
    <text evidence="6">Belongs to the MS5 protein family.</text>
</comment>
<keyword evidence="4" id="KW-0175">Coiled coil</keyword>
<dbReference type="Pfam" id="PF00515">
    <property type="entry name" value="TPR_1"/>
    <property type="match status" value="1"/>
</dbReference>
<dbReference type="PROSITE" id="PS50005">
    <property type="entry name" value="TPR"/>
    <property type="match status" value="1"/>
</dbReference>
<feature type="region of interest" description="Disordered" evidence="8">
    <location>
        <begin position="579"/>
        <end position="660"/>
    </location>
</feature>
<evidence type="ECO:0000313" key="10">
    <source>
        <dbReference type="Proteomes" id="UP000639772"/>
    </source>
</evidence>
<feature type="compositionally biased region" description="Polar residues" evidence="8">
    <location>
        <begin position="635"/>
        <end position="647"/>
    </location>
</feature>
<accession>A0A835V0E9</accession>
<dbReference type="SUPFAM" id="SSF48452">
    <property type="entry name" value="TPR-like"/>
    <property type="match status" value="1"/>
</dbReference>
<evidence type="ECO:0000256" key="8">
    <source>
        <dbReference type="SAM" id="MobiDB-lite"/>
    </source>
</evidence>
<dbReference type="PROSITE" id="PS50293">
    <property type="entry name" value="TPR_REGION"/>
    <property type="match status" value="1"/>
</dbReference>
<keyword evidence="3 7" id="KW-0802">TPR repeat</keyword>
<reference evidence="9 10" key="1">
    <citation type="journal article" date="2020" name="Nat. Food">
        <title>A phased Vanilla planifolia genome enables genetic improvement of flavour and production.</title>
        <authorList>
            <person name="Hasing T."/>
            <person name="Tang H."/>
            <person name="Brym M."/>
            <person name="Khazi F."/>
            <person name="Huang T."/>
            <person name="Chambers A.H."/>
        </authorList>
    </citation>
    <scope>NUCLEOTIDE SEQUENCE [LARGE SCALE GENOMIC DNA]</scope>
    <source>
        <tissue evidence="9">Leaf</tissue>
    </source>
</reference>
<sequence length="660" mass="72488">MEVPSMTATSSGSLSSDDSNLKSSSGESPYLKAKHVQLAENDPFRAISLFWSAINSRDQVDIALKDMVAVMKQVNRDEEAIQAIKSFRGLCSIEAQDALDNTLLDLCKKCGNITEQIEVLRRKLRKIDLEIASCGSKAKTVMASGKRSYVTIEHQKSRLLGNLGWAYMQYENYKEAEQYYRQALEIDKDFNNMCNLAICLMQTGRIAEAKTLLNVKIPTGDRNGEPYLKSFEKAWEIMDKLELGTVHKGDKTKEQSHVAAKFAPAAVSFSDEKRSFTPSSSMRKKRDVSSSNGNTEVPSKGSTPSTGGKSSSSEGFRSPVSVKVTSVSKPVRLAGYSVERTTADENTEKIVIRLDIQMPKELELESPSVISSKKVEELAKSDQIVNSIRASMDNNPTLYLQKEATFHGAAISFGSLGLGGRMEQSSGPKTKSLPTCSTIIIGAENSSEGAKISFGTLDLRCKTQECIGLKGESFPVNTAKRTVAGTVEAENSANGFKRGTDIQEEKMSFGSLDLIGQVHKRSGPEIEPLSTNCTRKSWADMVEEDEQFASDNSVGDSMDESPTNVVSVLKSSGKSWADIADEEESSSIEKAKSASWRTVRNNKPKKLAASSSKNLRPGNQKNYEGGEREEPNENWIATQKKSQSGWKSRSSFWSENSSRW</sequence>
<feature type="compositionally biased region" description="Low complexity" evidence="8">
    <location>
        <begin position="298"/>
        <end position="320"/>
    </location>
</feature>
<proteinExistence type="inferred from homology"/>
<dbReference type="Gene3D" id="1.25.40.10">
    <property type="entry name" value="Tetratricopeptide repeat domain"/>
    <property type="match status" value="1"/>
</dbReference>
<feature type="region of interest" description="Disordered" evidence="8">
    <location>
        <begin position="273"/>
        <end position="320"/>
    </location>
</feature>